<feature type="signal peptide" evidence="2">
    <location>
        <begin position="1"/>
        <end position="21"/>
    </location>
</feature>
<gene>
    <name evidence="3" type="ORF">EPUS_03542</name>
</gene>
<proteinExistence type="predicted"/>
<dbReference type="EMBL" id="KE721364">
    <property type="protein sequence ID" value="ERF69990.1"/>
    <property type="molecule type" value="Genomic_DNA"/>
</dbReference>
<dbReference type="OrthoDB" id="10358547at2759"/>
<feature type="chain" id="PRO_5004613463" evidence="2">
    <location>
        <begin position="22"/>
        <end position="83"/>
    </location>
</feature>
<evidence type="ECO:0000256" key="2">
    <source>
        <dbReference type="SAM" id="SignalP"/>
    </source>
</evidence>
<sequence length="83" mass="8526">MLSFGKIILAVTAVLATLVSASPEAQDDALAPINAGVQAIETEVPETQVYQGTDPGPVPVPKTTASPTPSPRFTAPVNIVEDI</sequence>
<dbReference type="Proteomes" id="UP000019373">
    <property type="component" value="Unassembled WGS sequence"/>
</dbReference>
<name>U1HIF6_ENDPU</name>
<evidence type="ECO:0000313" key="3">
    <source>
        <dbReference type="EMBL" id="ERF69990.1"/>
    </source>
</evidence>
<dbReference type="GeneID" id="19238582"/>
<feature type="region of interest" description="Disordered" evidence="1">
    <location>
        <begin position="48"/>
        <end position="83"/>
    </location>
</feature>
<dbReference type="RefSeq" id="XP_007804324.1">
    <property type="nucleotide sequence ID" value="XM_007806133.1"/>
</dbReference>
<keyword evidence="4" id="KW-1185">Reference proteome</keyword>
<reference evidence="4" key="1">
    <citation type="journal article" date="2014" name="BMC Genomics">
        <title>Genome characteristics reveal the impact of lichenization on lichen-forming fungus Endocarpon pusillum Hedwig (Verrucariales, Ascomycota).</title>
        <authorList>
            <person name="Wang Y.-Y."/>
            <person name="Liu B."/>
            <person name="Zhang X.-Y."/>
            <person name="Zhou Q.-M."/>
            <person name="Zhang T."/>
            <person name="Li H."/>
            <person name="Yu Y.-F."/>
            <person name="Zhang X.-L."/>
            <person name="Hao X.-Y."/>
            <person name="Wang M."/>
            <person name="Wang L."/>
            <person name="Wei J.-C."/>
        </authorList>
    </citation>
    <scope>NUCLEOTIDE SEQUENCE [LARGE SCALE GENOMIC DNA]</scope>
    <source>
        <strain evidence="4">Z07020 / HMAS-L-300199</strain>
    </source>
</reference>
<accession>U1HIF6</accession>
<dbReference type="HOGENOM" id="CLU_2542578_0_0_1"/>
<keyword evidence="2" id="KW-0732">Signal</keyword>
<dbReference type="AlphaFoldDB" id="U1HIF6"/>
<protein>
    <submittedName>
        <fullName evidence="3">Uncharacterized protein</fullName>
    </submittedName>
</protein>
<evidence type="ECO:0000313" key="4">
    <source>
        <dbReference type="Proteomes" id="UP000019373"/>
    </source>
</evidence>
<evidence type="ECO:0000256" key="1">
    <source>
        <dbReference type="SAM" id="MobiDB-lite"/>
    </source>
</evidence>
<organism evidence="3 4">
    <name type="scientific">Endocarpon pusillum (strain Z07020 / HMAS-L-300199)</name>
    <name type="common">Lichen-forming fungus</name>
    <dbReference type="NCBI Taxonomy" id="1263415"/>
    <lineage>
        <taxon>Eukaryota</taxon>
        <taxon>Fungi</taxon>
        <taxon>Dikarya</taxon>
        <taxon>Ascomycota</taxon>
        <taxon>Pezizomycotina</taxon>
        <taxon>Eurotiomycetes</taxon>
        <taxon>Chaetothyriomycetidae</taxon>
        <taxon>Verrucariales</taxon>
        <taxon>Verrucariaceae</taxon>
        <taxon>Endocarpon</taxon>
    </lineage>
</organism>